<feature type="region of interest" description="Disordered" evidence="1">
    <location>
        <begin position="144"/>
        <end position="171"/>
    </location>
</feature>
<dbReference type="Proteomes" id="UP000225605">
    <property type="component" value="Unassembled WGS sequence"/>
</dbReference>
<dbReference type="OrthoDB" id="6448158at2"/>
<reference evidence="2 4" key="1">
    <citation type="journal article" date="2017" name="Nat. Microbiol.">
        <title>Natural product diversity associated with the nematode symbionts Photorhabdus and Xenorhabdus.</title>
        <authorList>
            <person name="Tobias N.J."/>
            <person name="Wolff H."/>
            <person name="Djahanschiri B."/>
            <person name="Grundmann F."/>
            <person name="Kronenwerth M."/>
            <person name="Shi Y.M."/>
            <person name="Simonyi S."/>
            <person name="Grun P."/>
            <person name="Shapiro-Ilan D."/>
            <person name="Pidot S.J."/>
            <person name="Stinear T.P."/>
            <person name="Ebersberger I."/>
            <person name="Bode H.B."/>
        </authorList>
    </citation>
    <scope>NUCLEOTIDE SEQUENCE [LARGE SCALE GENOMIC DNA]</scope>
    <source>
        <strain evidence="2 4">DSM 16337</strain>
    </source>
</reference>
<evidence type="ECO:0000313" key="3">
    <source>
        <dbReference type="EMBL" id="RKE90674.1"/>
    </source>
</evidence>
<evidence type="ECO:0000313" key="4">
    <source>
        <dbReference type="Proteomes" id="UP000225605"/>
    </source>
</evidence>
<dbReference type="RefSeq" id="WP_099134065.1">
    <property type="nucleotide sequence ID" value="NZ_CAWNOJ010000057.1"/>
</dbReference>
<organism evidence="2 4">
    <name type="scientific">Xenorhabdus ehlersii</name>
    <dbReference type="NCBI Taxonomy" id="290111"/>
    <lineage>
        <taxon>Bacteria</taxon>
        <taxon>Pseudomonadati</taxon>
        <taxon>Pseudomonadota</taxon>
        <taxon>Gammaproteobacteria</taxon>
        <taxon>Enterobacterales</taxon>
        <taxon>Morganellaceae</taxon>
        <taxon>Xenorhabdus</taxon>
    </lineage>
</organism>
<evidence type="ECO:0000256" key="1">
    <source>
        <dbReference type="SAM" id="MobiDB-lite"/>
    </source>
</evidence>
<feature type="compositionally biased region" description="Low complexity" evidence="1">
    <location>
        <begin position="223"/>
        <end position="237"/>
    </location>
</feature>
<evidence type="ECO:0000313" key="5">
    <source>
        <dbReference type="Proteomes" id="UP000283568"/>
    </source>
</evidence>
<evidence type="ECO:0000313" key="2">
    <source>
        <dbReference type="EMBL" id="PHM22075.1"/>
    </source>
</evidence>
<feature type="region of interest" description="Disordered" evidence="1">
    <location>
        <begin position="223"/>
        <end position="308"/>
    </location>
</feature>
<name>A0A2D0IJX3_9GAMM</name>
<gene>
    <name evidence="3" type="ORF">BDE27_2558</name>
    <name evidence="2" type="ORF">Xehl_03972</name>
</gene>
<protein>
    <submittedName>
        <fullName evidence="2">Uncharacterized protein</fullName>
    </submittedName>
</protein>
<dbReference type="Proteomes" id="UP000283568">
    <property type="component" value="Unassembled WGS sequence"/>
</dbReference>
<sequence length="308" mass="35243">MPFPKLNNLFQELTRYINPRGTPALQEIIDPTNGTRTLLIRFESIKARTSFTDKVGLSQFGCSCNHFITIFKALGFEPTNPWCGKGSSDARLEFKLTNHPGYNVTIHAYQNILLPSYSPEENSWINRFKERLDEKKRKYQGIRDRLRNYRSPGSSPVRSPQAESSGFFSAHNSPASQYEQYMWQAIQQSHITAYQHGDIPGPSNFLQTAQSSGPIRRQLPLTSQRPAPYQQPQRSSPPRSPVYTSVPVDIPRPHAPRPPVRVQTPYTPQSPTPSQPSSYSQRSAEYRQFFDEDDESWMDIARPPSRNR</sequence>
<comment type="caution">
    <text evidence="2">The sequence shown here is derived from an EMBL/GenBank/DDBJ whole genome shotgun (WGS) entry which is preliminary data.</text>
</comment>
<feature type="compositionally biased region" description="Polar residues" evidence="1">
    <location>
        <begin position="151"/>
        <end position="171"/>
    </location>
</feature>
<reference evidence="3 5" key="2">
    <citation type="submission" date="2018-09" db="EMBL/GenBank/DDBJ databases">
        <title>Genomic Encyclopedia of Archaeal and Bacterial Type Strains, Phase II (KMG-II): from individual species to whole genera.</title>
        <authorList>
            <person name="Goeker M."/>
        </authorList>
    </citation>
    <scope>NUCLEOTIDE SEQUENCE [LARGE SCALE GENOMIC DNA]</scope>
    <source>
        <strain evidence="3 5">DSM 16337</strain>
    </source>
</reference>
<proteinExistence type="predicted"/>
<dbReference type="AlphaFoldDB" id="A0A2D0IJX3"/>
<keyword evidence="5" id="KW-1185">Reference proteome</keyword>
<dbReference type="EMBL" id="NIBT01000043">
    <property type="protein sequence ID" value="PHM22075.1"/>
    <property type="molecule type" value="Genomic_DNA"/>
</dbReference>
<dbReference type="EMBL" id="RAQI01000003">
    <property type="protein sequence ID" value="RKE90674.1"/>
    <property type="molecule type" value="Genomic_DNA"/>
</dbReference>
<accession>A0A2D0IJX3</accession>